<dbReference type="Pfam" id="PF07693">
    <property type="entry name" value="KAP_NTPase"/>
    <property type="match status" value="1"/>
</dbReference>
<dbReference type="PANTHER" id="PTHR22674:SF6">
    <property type="entry name" value="NTPASE KAP FAMILY P-LOOP DOMAIN-CONTAINING PROTEIN 1"/>
    <property type="match status" value="1"/>
</dbReference>
<dbReference type="PANTHER" id="PTHR22674">
    <property type="entry name" value="NTPASE, KAP FAMILY P-LOOP DOMAIN-CONTAINING 1"/>
    <property type="match status" value="1"/>
</dbReference>
<evidence type="ECO:0000259" key="1">
    <source>
        <dbReference type="Pfam" id="PF07693"/>
    </source>
</evidence>
<organism evidence="2 3">
    <name type="scientific">Rubellimicrobium rubrum</name>
    <dbReference type="NCBI Taxonomy" id="2585369"/>
    <lineage>
        <taxon>Bacteria</taxon>
        <taxon>Pseudomonadati</taxon>
        <taxon>Pseudomonadota</taxon>
        <taxon>Alphaproteobacteria</taxon>
        <taxon>Rhodobacterales</taxon>
        <taxon>Roseobacteraceae</taxon>
        <taxon>Rubellimicrobium</taxon>
    </lineage>
</organism>
<proteinExistence type="predicted"/>
<evidence type="ECO:0000313" key="2">
    <source>
        <dbReference type="EMBL" id="TNC45271.1"/>
    </source>
</evidence>
<feature type="domain" description="KAP NTPase" evidence="1">
    <location>
        <begin position="19"/>
        <end position="308"/>
    </location>
</feature>
<reference evidence="2 3" key="1">
    <citation type="submission" date="2019-06" db="EMBL/GenBank/DDBJ databases">
        <title>YIM 131921 draft genome.</title>
        <authorList>
            <person name="Jiang L."/>
        </authorList>
    </citation>
    <scope>NUCLEOTIDE SEQUENCE [LARGE SCALE GENOMIC DNA]</scope>
    <source>
        <strain evidence="2 3">YIM 131921</strain>
    </source>
</reference>
<dbReference type="InterPro" id="IPR011646">
    <property type="entry name" value="KAP_P-loop"/>
</dbReference>
<dbReference type="EMBL" id="VDFU01000048">
    <property type="protein sequence ID" value="TNC45271.1"/>
    <property type="molecule type" value="Genomic_DNA"/>
</dbReference>
<comment type="caution">
    <text evidence="2">The sequence shown here is derived from an EMBL/GenBank/DDBJ whole genome shotgun (WGS) entry which is preliminary data.</text>
</comment>
<name>A0A5C4MN62_9RHOB</name>
<protein>
    <submittedName>
        <fullName evidence="2">NTPase</fullName>
    </submittedName>
</protein>
<evidence type="ECO:0000313" key="3">
    <source>
        <dbReference type="Proteomes" id="UP000305887"/>
    </source>
</evidence>
<dbReference type="Gene3D" id="3.40.50.300">
    <property type="entry name" value="P-loop containing nucleotide triphosphate hydrolases"/>
    <property type="match status" value="1"/>
</dbReference>
<dbReference type="AlphaFoldDB" id="A0A5C4MN62"/>
<dbReference type="Proteomes" id="UP000305887">
    <property type="component" value="Unassembled WGS sequence"/>
</dbReference>
<dbReference type="RefSeq" id="WP_139078951.1">
    <property type="nucleotide sequence ID" value="NZ_VDFU01000048.1"/>
</dbReference>
<dbReference type="InterPro" id="IPR027417">
    <property type="entry name" value="P-loop_NTPase"/>
</dbReference>
<dbReference type="OrthoDB" id="88903at2"/>
<sequence>MPDFDDAPIAKPEQDRFGFDPFARAIARCILALKHPVGSVVAIHGPWGSGKSSVINLVRHHLAQVDDAPVVVPIQAWWYRTEDALAVGFFRELYAALRDELDKTSGAKDALAALGGVVAGGGKLLGAVAGVFGGSLAETVVGGAAELVGNLVTGDETTDALQHKVAEALRAQPKRFLFIVDDLDRLTPDEALVVLRLIKSVGRLPNVAYLLSYDREVTEKVVADRYPSEGAHYLEKIVQAGFDLPEPDPVHLQTLFLEQVEPLFLKEDGGSWLDGDDTHLVNLFFEAIYPELGTPRDVVRLANSLAITWGAVKGEVHPGDFVALEALRLFRPAVYRAVRASEHRLVGTSGDDHQTLEQAKELEERLIGSVPSQDRQRIKNVLMRLFPRLQATWSNTRYSSGESWVRARRLCSSEHFDTYFVFSLPDHTIGREEIAALARRAGEPDYVQRSFREAIATTVTGGQTRASHLLEAMTLYADDVADKDVEPFLTALFEVADELRVPQDEAKAFGIADNRFRLHWLLRKLTLERMLLAERSRVILKASERAALSWLADLTISAHGDYFPRKGEDPESEERCLTTREDLDRLVALFLARMEAAAADGSLLATPKLAGLLFRWADFDGDDGAGVRAWTASILEDDAAVPVLAEAFLGTSWTQGMGFGGLGDLVARRSDRAQIDGAERIIDPVQFQARLEKLTATGAVDGPETEVMRRLLKAWNAPRR</sequence>
<dbReference type="SUPFAM" id="SSF52540">
    <property type="entry name" value="P-loop containing nucleoside triphosphate hydrolases"/>
    <property type="match status" value="1"/>
</dbReference>
<gene>
    <name evidence="2" type="ORF">FHG66_20190</name>
</gene>
<dbReference type="InterPro" id="IPR052754">
    <property type="entry name" value="NTPase_KAP_P-loop"/>
</dbReference>
<accession>A0A5C4MN62</accession>
<keyword evidence="3" id="KW-1185">Reference proteome</keyword>